<protein>
    <submittedName>
        <fullName evidence="1">Uncharacterized protein</fullName>
    </submittedName>
</protein>
<dbReference type="EMBL" id="HBUF01167994">
    <property type="protein sequence ID" value="CAG6651519.1"/>
    <property type="molecule type" value="Transcribed_RNA"/>
</dbReference>
<name>A0A8D8RHM6_9HEMI</name>
<sequence length="125" mass="13895">MHSSMSQFILFPMESFSTHPCSIQRLPFPRGLYCKRKGGSVSDPTCLYSVIFTLLAPLSHPLATGENTEVLLHATSIKQASMHLQERPDGVLSKLIFKSNNISLLIENTFSSPEDMTQHSMFHAG</sequence>
<dbReference type="EMBL" id="HBUF01167993">
    <property type="protein sequence ID" value="CAG6651518.1"/>
    <property type="molecule type" value="Transcribed_RNA"/>
</dbReference>
<organism evidence="1">
    <name type="scientific">Cacopsylla melanoneura</name>
    <dbReference type="NCBI Taxonomy" id="428564"/>
    <lineage>
        <taxon>Eukaryota</taxon>
        <taxon>Metazoa</taxon>
        <taxon>Ecdysozoa</taxon>
        <taxon>Arthropoda</taxon>
        <taxon>Hexapoda</taxon>
        <taxon>Insecta</taxon>
        <taxon>Pterygota</taxon>
        <taxon>Neoptera</taxon>
        <taxon>Paraneoptera</taxon>
        <taxon>Hemiptera</taxon>
        <taxon>Sternorrhyncha</taxon>
        <taxon>Psylloidea</taxon>
        <taxon>Psyllidae</taxon>
        <taxon>Psyllinae</taxon>
        <taxon>Cacopsylla</taxon>
    </lineage>
</organism>
<reference evidence="1" key="1">
    <citation type="submission" date="2021-05" db="EMBL/GenBank/DDBJ databases">
        <authorList>
            <person name="Alioto T."/>
            <person name="Alioto T."/>
            <person name="Gomez Garrido J."/>
        </authorList>
    </citation>
    <scope>NUCLEOTIDE SEQUENCE</scope>
</reference>
<evidence type="ECO:0000313" key="1">
    <source>
        <dbReference type="EMBL" id="CAG6651519.1"/>
    </source>
</evidence>
<dbReference type="AlphaFoldDB" id="A0A8D8RHM6"/>
<proteinExistence type="predicted"/>
<accession>A0A8D8RHM6</accession>